<gene>
    <name evidence="9" type="primary">inx</name>
    <name evidence="10" type="ORF">OXX778_LOCUS914</name>
</gene>
<keyword evidence="4 9" id="KW-0812">Transmembrane</keyword>
<keyword evidence="11" id="KW-1185">Reference proteome</keyword>
<evidence type="ECO:0000256" key="1">
    <source>
        <dbReference type="ARBA" id="ARBA00004651"/>
    </source>
</evidence>
<name>A0A813M066_9BILA</name>
<comment type="function">
    <text evidence="9">Structural component of the gap junctions.</text>
</comment>
<dbReference type="GO" id="GO:0034220">
    <property type="term" value="P:monoatomic ion transmembrane transport"/>
    <property type="evidence" value="ECO:0007669"/>
    <property type="project" value="UniProtKB-KW"/>
</dbReference>
<comment type="caution">
    <text evidence="9">Lacks conserved residue(s) required for the propagation of feature annotation.</text>
</comment>
<dbReference type="PANTHER" id="PTHR11893:SF36">
    <property type="entry name" value="INNEXIN-5"/>
    <property type="match status" value="1"/>
</dbReference>
<reference evidence="10" key="1">
    <citation type="submission" date="2021-02" db="EMBL/GenBank/DDBJ databases">
        <authorList>
            <person name="Nowell W R."/>
        </authorList>
    </citation>
    <scope>NUCLEOTIDE SEQUENCE</scope>
    <source>
        <strain evidence="10">Ploen Becks lab</strain>
    </source>
</reference>
<proteinExistence type="inferred from homology"/>
<comment type="subcellular location">
    <subcellularLocation>
        <location evidence="1 9">Cell membrane</location>
        <topology evidence="1 9">Multi-pass membrane protein</topology>
    </subcellularLocation>
</comment>
<keyword evidence="3" id="KW-1003">Cell membrane</keyword>
<evidence type="ECO:0000256" key="2">
    <source>
        <dbReference type="ARBA" id="ARBA00022448"/>
    </source>
</evidence>
<dbReference type="PROSITE" id="PS51013">
    <property type="entry name" value="PANNEXIN"/>
    <property type="match status" value="1"/>
</dbReference>
<evidence type="ECO:0000256" key="8">
    <source>
        <dbReference type="ARBA" id="ARBA00023303"/>
    </source>
</evidence>
<dbReference type="OrthoDB" id="5867527at2759"/>
<keyword evidence="2 9" id="KW-0813">Transport</keyword>
<feature type="transmembrane region" description="Helical" evidence="9">
    <location>
        <begin position="406"/>
        <end position="430"/>
    </location>
</feature>
<evidence type="ECO:0000313" key="11">
    <source>
        <dbReference type="Proteomes" id="UP000663879"/>
    </source>
</evidence>
<dbReference type="GO" id="GO:0005921">
    <property type="term" value="C:gap junction"/>
    <property type="evidence" value="ECO:0007669"/>
    <property type="project" value="UniProtKB-UniRule"/>
</dbReference>
<evidence type="ECO:0000313" key="10">
    <source>
        <dbReference type="EMBL" id="CAF0710188.1"/>
    </source>
</evidence>
<feature type="transmembrane region" description="Helical" evidence="9">
    <location>
        <begin position="131"/>
        <end position="150"/>
    </location>
</feature>
<evidence type="ECO:0000256" key="7">
    <source>
        <dbReference type="ARBA" id="ARBA00023136"/>
    </source>
</evidence>
<dbReference type="AlphaFoldDB" id="A0A813M066"/>
<evidence type="ECO:0000256" key="9">
    <source>
        <dbReference type="RuleBase" id="RU010713"/>
    </source>
</evidence>
<dbReference type="InterPro" id="IPR000990">
    <property type="entry name" value="Innexin"/>
</dbReference>
<accession>A0A813M066</accession>
<keyword evidence="6 9" id="KW-0406">Ion transport</keyword>
<sequence>MYFIFEFLVQIIVNHDRSDSCDDFVDRLNRKYTVVLIIAFVTILTSKQYIGEPLACFCPAHFTGAHVEYTNNICWISTSFFVPIESFSDIKDKNGAEIAHNFNFKFNDGQTVPIHNTSHMKFVKIENIITYYPFLLLAQAILFYVPFFCWKNIIKKSVFEISTLISIAFDSQKSRNQAEREILLKYLVKHLDRTNEYYSKNNFKKDYNTNSRASKTYMEAPTSNRFRLQNSKNIFERIFDILTLRPMKKKLSFFRNYKNDFNNEKDSINSNRTTTNSYKINLFTIYLIIKILYILNCLGQFLILNIFISGENRTNVYYSENDENLRSDITFITSTNILKGFLFGYRTIVNLIENGKLFSERNRLLMFHTVVFCDFKIRMLGDRLHRHTVQCVVPINIFTEKVFTILWFWLFILNLINIFDFIKWTCYYFSKRIKLNFLTRHLMKSNMRHFSPISKHSSKAKSNEFKATLYSFLFNNNTSRNDFDMDIIEHMTRNFLLKDNIFILKLISENTSEIITRELVTMLLENFKSKCFLLYDENTV</sequence>
<keyword evidence="7 9" id="KW-0472">Membrane</keyword>
<evidence type="ECO:0000256" key="3">
    <source>
        <dbReference type="ARBA" id="ARBA00022475"/>
    </source>
</evidence>
<keyword evidence="5 9" id="KW-1133">Transmembrane helix</keyword>
<organism evidence="10 11">
    <name type="scientific">Brachionus calyciflorus</name>
    <dbReference type="NCBI Taxonomy" id="104777"/>
    <lineage>
        <taxon>Eukaryota</taxon>
        <taxon>Metazoa</taxon>
        <taxon>Spiralia</taxon>
        <taxon>Gnathifera</taxon>
        <taxon>Rotifera</taxon>
        <taxon>Eurotatoria</taxon>
        <taxon>Monogononta</taxon>
        <taxon>Pseudotrocha</taxon>
        <taxon>Ploima</taxon>
        <taxon>Brachionidae</taxon>
        <taxon>Brachionus</taxon>
    </lineage>
</organism>
<feature type="transmembrane region" description="Helical" evidence="9">
    <location>
        <begin position="282"/>
        <end position="308"/>
    </location>
</feature>
<comment type="similarity">
    <text evidence="9">Belongs to the pannexin family.</text>
</comment>
<comment type="caution">
    <text evidence="10">The sequence shown here is derived from an EMBL/GenBank/DDBJ whole genome shotgun (WGS) entry which is preliminary data.</text>
</comment>
<dbReference type="PANTHER" id="PTHR11893">
    <property type="entry name" value="INNEXIN"/>
    <property type="match status" value="1"/>
</dbReference>
<evidence type="ECO:0000256" key="6">
    <source>
        <dbReference type="ARBA" id="ARBA00023065"/>
    </source>
</evidence>
<dbReference type="GO" id="GO:0005886">
    <property type="term" value="C:plasma membrane"/>
    <property type="evidence" value="ECO:0007669"/>
    <property type="project" value="UniProtKB-SubCell"/>
</dbReference>
<evidence type="ECO:0000256" key="4">
    <source>
        <dbReference type="ARBA" id="ARBA00022692"/>
    </source>
</evidence>
<dbReference type="Pfam" id="PF00876">
    <property type="entry name" value="Innexin"/>
    <property type="match status" value="1"/>
</dbReference>
<evidence type="ECO:0000256" key="5">
    <source>
        <dbReference type="ARBA" id="ARBA00022989"/>
    </source>
</evidence>
<dbReference type="EMBL" id="CAJNOC010000052">
    <property type="protein sequence ID" value="CAF0710188.1"/>
    <property type="molecule type" value="Genomic_DNA"/>
</dbReference>
<dbReference type="Proteomes" id="UP000663879">
    <property type="component" value="Unassembled WGS sequence"/>
</dbReference>
<keyword evidence="8 9" id="KW-0407">Ion channel</keyword>
<protein>
    <recommendedName>
        <fullName evidence="9">Innexin</fullName>
    </recommendedName>
</protein>